<evidence type="ECO:0000256" key="12">
    <source>
        <dbReference type="ARBA" id="ARBA00037310"/>
    </source>
</evidence>
<dbReference type="KEGG" id="sutt:SUTMEG_08410"/>
<dbReference type="Pfam" id="PF02600">
    <property type="entry name" value="DsbB"/>
    <property type="match status" value="1"/>
</dbReference>
<dbReference type="Proteomes" id="UP000271003">
    <property type="component" value="Chromosome"/>
</dbReference>
<feature type="transmembrane region" description="Helical" evidence="16">
    <location>
        <begin position="193"/>
        <end position="213"/>
    </location>
</feature>
<evidence type="ECO:0000256" key="7">
    <source>
        <dbReference type="ARBA" id="ARBA00022989"/>
    </source>
</evidence>
<evidence type="ECO:0000256" key="8">
    <source>
        <dbReference type="ARBA" id="ARBA00023002"/>
    </source>
</evidence>
<dbReference type="Gene3D" id="1.20.1550.10">
    <property type="entry name" value="DsbB-like"/>
    <property type="match status" value="1"/>
</dbReference>
<comment type="similarity">
    <text evidence="13">Belongs to the DsbB family. DsbI subfamily.</text>
</comment>
<evidence type="ECO:0000256" key="1">
    <source>
        <dbReference type="ARBA" id="ARBA00004429"/>
    </source>
</evidence>
<evidence type="ECO:0000256" key="13">
    <source>
        <dbReference type="ARBA" id="ARBA00038060"/>
    </source>
</evidence>
<dbReference type="InterPro" id="IPR050183">
    <property type="entry name" value="DsbB"/>
</dbReference>
<accession>A0A2Z6IAM6</accession>
<gene>
    <name evidence="17" type="primary">dsbI_1</name>
    <name evidence="17" type="ORF">SUTMEG_08410</name>
</gene>
<evidence type="ECO:0000256" key="16">
    <source>
        <dbReference type="SAM" id="Phobius"/>
    </source>
</evidence>
<name>A0A2Z6IAM6_9BURK</name>
<dbReference type="GO" id="GO:0015035">
    <property type="term" value="F:protein-disulfide reductase activity"/>
    <property type="evidence" value="ECO:0007669"/>
    <property type="project" value="InterPro"/>
</dbReference>
<dbReference type="PANTHER" id="PTHR36570">
    <property type="entry name" value="DISULFIDE BOND FORMATION PROTEIN B"/>
    <property type="match status" value="1"/>
</dbReference>
<comment type="subcellular location">
    <subcellularLocation>
        <location evidence="1">Cell inner membrane</location>
        <topology evidence="1">Multi-pass membrane protein</topology>
    </subcellularLocation>
</comment>
<evidence type="ECO:0000256" key="4">
    <source>
        <dbReference type="ARBA" id="ARBA00022519"/>
    </source>
</evidence>
<keyword evidence="9 16" id="KW-0472">Membrane</keyword>
<dbReference type="EMBL" id="AP018786">
    <property type="protein sequence ID" value="BBF22950.1"/>
    <property type="molecule type" value="Genomic_DNA"/>
</dbReference>
<keyword evidence="11" id="KW-0676">Redox-active center</keyword>
<evidence type="ECO:0000313" key="18">
    <source>
        <dbReference type="Proteomes" id="UP000271003"/>
    </source>
</evidence>
<keyword evidence="4" id="KW-0997">Cell inner membrane</keyword>
<dbReference type="InterPro" id="IPR003752">
    <property type="entry name" value="DiS_bond_form_DsbB/BdbC"/>
</dbReference>
<dbReference type="AlphaFoldDB" id="A0A2Z6IAM6"/>
<dbReference type="PANTHER" id="PTHR36570:SF1">
    <property type="entry name" value="PROTEIN-DISULFIDE OXIDOREDUCTASE DSBI"/>
    <property type="match status" value="1"/>
</dbReference>
<evidence type="ECO:0000313" key="17">
    <source>
        <dbReference type="EMBL" id="BBF22950.1"/>
    </source>
</evidence>
<dbReference type="InterPro" id="IPR023380">
    <property type="entry name" value="DsbB-like_sf"/>
</dbReference>
<evidence type="ECO:0000256" key="10">
    <source>
        <dbReference type="ARBA" id="ARBA00023157"/>
    </source>
</evidence>
<evidence type="ECO:0000256" key="11">
    <source>
        <dbReference type="ARBA" id="ARBA00023284"/>
    </source>
</evidence>
<evidence type="ECO:0000256" key="3">
    <source>
        <dbReference type="ARBA" id="ARBA00022475"/>
    </source>
</evidence>
<keyword evidence="18" id="KW-1185">Reference proteome</keyword>
<sequence>MSSTTPKRDWLSTIAHLEQTRWPWIVIAFLSCALVLVAHNVFQVWLYMKPCEQCVYIRYAFLVMALGCLFPIICPKPLITRLIAYVMGIYGAIYGIMCSVKLSNIHQAIHGDDPDALFGMQGCSTEPHYPFGLPLEKWAPDWFLPTGDCGYDNSDVPLGTVLSPLQESIINMYNDAGGWYLIPPMKFMSMAQCCLLAFGVALLLYVVLGGSMIRERMKK</sequence>
<keyword evidence="7 16" id="KW-1133">Transmembrane helix</keyword>
<keyword evidence="2" id="KW-0813">Transport</keyword>
<keyword evidence="6" id="KW-0249">Electron transport</keyword>
<reference evidence="17 18" key="1">
    <citation type="journal article" date="2018" name="Int. J. Syst. Evol. Microbiol.">
        <title>Mesosutterella multiformis gen. nov., sp. nov., a member of the family Sutterellaceae and Sutterella megalosphaeroides sp. nov., isolated from human faeces.</title>
        <authorList>
            <person name="Sakamoto M."/>
            <person name="Ikeyama N."/>
            <person name="Kunihiro T."/>
            <person name="Iino T."/>
            <person name="Yuki M."/>
            <person name="Ohkuma M."/>
        </authorList>
    </citation>
    <scope>NUCLEOTIDE SEQUENCE [LARGE SCALE GENOMIC DNA]</scope>
    <source>
        <strain evidence="17 18">6FBBBH3</strain>
    </source>
</reference>
<dbReference type="NCBIfam" id="NF003304">
    <property type="entry name" value="PRK04307.1"/>
    <property type="match status" value="1"/>
</dbReference>
<keyword evidence="8" id="KW-0560">Oxidoreductase</keyword>
<dbReference type="PROSITE" id="PS51257">
    <property type="entry name" value="PROKAR_LIPOPROTEIN"/>
    <property type="match status" value="1"/>
</dbReference>
<dbReference type="SUPFAM" id="SSF158442">
    <property type="entry name" value="DsbB-like"/>
    <property type="match status" value="1"/>
</dbReference>
<dbReference type="RefSeq" id="WP_120176610.1">
    <property type="nucleotide sequence ID" value="NZ_AP018786.1"/>
</dbReference>
<organism evidence="17 18">
    <name type="scientific">Sutterella megalosphaeroides</name>
    <dbReference type="NCBI Taxonomy" id="2494234"/>
    <lineage>
        <taxon>Bacteria</taxon>
        <taxon>Pseudomonadati</taxon>
        <taxon>Pseudomonadota</taxon>
        <taxon>Betaproteobacteria</taxon>
        <taxon>Burkholderiales</taxon>
        <taxon>Sutterellaceae</taxon>
        <taxon>Sutterella</taxon>
    </lineage>
</organism>
<evidence type="ECO:0000256" key="5">
    <source>
        <dbReference type="ARBA" id="ARBA00022692"/>
    </source>
</evidence>
<comment type="function">
    <text evidence="12">Required for disulfide bond formation in some proteins. Part of a redox system composed of DsbI and DsbL that mediates formation of an essential disulfide bond in AssT.</text>
</comment>
<dbReference type="GO" id="GO:0006457">
    <property type="term" value="P:protein folding"/>
    <property type="evidence" value="ECO:0007669"/>
    <property type="project" value="InterPro"/>
</dbReference>
<keyword evidence="10" id="KW-1015">Disulfide bond</keyword>
<proteinExistence type="inferred from homology"/>
<keyword evidence="5 16" id="KW-0812">Transmembrane</keyword>
<evidence type="ECO:0000256" key="9">
    <source>
        <dbReference type="ARBA" id="ARBA00023136"/>
    </source>
</evidence>
<feature type="transmembrane region" description="Helical" evidence="16">
    <location>
        <begin position="55"/>
        <end position="73"/>
    </location>
</feature>
<comment type="subunit">
    <text evidence="14">Interacts with DsbL.</text>
</comment>
<evidence type="ECO:0000256" key="6">
    <source>
        <dbReference type="ARBA" id="ARBA00022982"/>
    </source>
</evidence>
<feature type="transmembrane region" description="Helical" evidence="16">
    <location>
        <begin position="79"/>
        <end position="97"/>
    </location>
</feature>
<evidence type="ECO:0000256" key="15">
    <source>
        <dbReference type="ARBA" id="ARBA00039389"/>
    </source>
</evidence>
<evidence type="ECO:0000256" key="14">
    <source>
        <dbReference type="ARBA" id="ARBA00038526"/>
    </source>
</evidence>
<dbReference type="GO" id="GO:0005886">
    <property type="term" value="C:plasma membrane"/>
    <property type="evidence" value="ECO:0007669"/>
    <property type="project" value="UniProtKB-SubCell"/>
</dbReference>
<protein>
    <recommendedName>
        <fullName evidence="15">Putative protein-disulfide oxidoreductase DsbI</fullName>
    </recommendedName>
</protein>
<keyword evidence="3" id="KW-1003">Cell membrane</keyword>
<dbReference type="OrthoDB" id="3711263at2"/>
<evidence type="ECO:0000256" key="2">
    <source>
        <dbReference type="ARBA" id="ARBA00022448"/>
    </source>
</evidence>
<feature type="transmembrane region" description="Helical" evidence="16">
    <location>
        <begin position="22"/>
        <end position="48"/>
    </location>
</feature>